<dbReference type="EMBL" id="CP000319">
    <property type="protein sequence ID" value="ABE62187.1"/>
    <property type="molecule type" value="Genomic_DNA"/>
</dbReference>
<evidence type="ECO:0000259" key="1">
    <source>
        <dbReference type="Pfam" id="PF08722"/>
    </source>
</evidence>
<dbReference type="STRING" id="323097.Nham_1363"/>
<organism evidence="2 3">
    <name type="scientific">Nitrobacter hamburgensis (strain DSM 10229 / NCIMB 13809 / X14)</name>
    <dbReference type="NCBI Taxonomy" id="323097"/>
    <lineage>
        <taxon>Bacteria</taxon>
        <taxon>Pseudomonadati</taxon>
        <taxon>Pseudomonadota</taxon>
        <taxon>Alphaproteobacteria</taxon>
        <taxon>Hyphomicrobiales</taxon>
        <taxon>Nitrobacteraceae</taxon>
        <taxon>Nitrobacter</taxon>
    </lineage>
</organism>
<accession>Q1QNL0</accession>
<feature type="domain" description="TnsA endonuclease N-terminal" evidence="1">
    <location>
        <begin position="72"/>
        <end position="149"/>
    </location>
</feature>
<evidence type="ECO:0000313" key="3">
    <source>
        <dbReference type="Proteomes" id="UP000001953"/>
    </source>
</evidence>
<evidence type="ECO:0000313" key="2">
    <source>
        <dbReference type="EMBL" id="ABE62187.1"/>
    </source>
</evidence>
<dbReference type="HOGENOM" id="CLU_1123692_0_0_5"/>
<dbReference type="AlphaFoldDB" id="Q1QNL0"/>
<protein>
    <recommendedName>
        <fullName evidence="1">TnsA endonuclease N-terminal domain-containing protein</fullName>
    </recommendedName>
</protein>
<keyword evidence="3" id="KW-1185">Reference proteome</keyword>
<name>Q1QNL0_NITHX</name>
<dbReference type="Proteomes" id="UP000001953">
    <property type="component" value="Chromosome"/>
</dbReference>
<gene>
    <name evidence="2" type="ordered locus">Nham_1363</name>
</gene>
<dbReference type="Pfam" id="PF08722">
    <property type="entry name" value="Tn7_TnsA-like_N"/>
    <property type="match status" value="1"/>
</dbReference>
<dbReference type="RefSeq" id="WP_011509879.1">
    <property type="nucleotide sequence ID" value="NC_007964.1"/>
</dbReference>
<dbReference type="KEGG" id="nha:Nham_1363"/>
<reference evidence="2 3" key="1">
    <citation type="submission" date="2006-03" db="EMBL/GenBank/DDBJ databases">
        <title>Complete sequence of chromosome of Nitrobacter hamburgensis X14.</title>
        <authorList>
            <consortium name="US DOE Joint Genome Institute"/>
            <person name="Copeland A."/>
            <person name="Lucas S."/>
            <person name="Lapidus A."/>
            <person name="Barry K."/>
            <person name="Detter J.C."/>
            <person name="Glavina del Rio T."/>
            <person name="Hammon N."/>
            <person name="Israni S."/>
            <person name="Dalin E."/>
            <person name="Tice H."/>
            <person name="Pitluck S."/>
            <person name="Chain P."/>
            <person name="Malfatti S."/>
            <person name="Shin M."/>
            <person name="Vergez L."/>
            <person name="Schmutz J."/>
            <person name="Larimer F."/>
            <person name="Land M."/>
            <person name="Hauser L."/>
            <person name="Kyrpides N."/>
            <person name="Ivanova N."/>
            <person name="Ward B."/>
            <person name="Arp D."/>
            <person name="Klotz M."/>
            <person name="Stein L."/>
            <person name="O'Mullan G."/>
            <person name="Starkenburg S."/>
            <person name="Sayavedra L."/>
            <person name="Poret-Peterson A.T."/>
            <person name="Gentry M.E."/>
            <person name="Bruce D."/>
            <person name="Richardson P."/>
        </authorList>
    </citation>
    <scope>NUCLEOTIDE SEQUENCE [LARGE SCALE GENOMIC DNA]</scope>
    <source>
        <strain evidence="3">DSM 10229 / NCIMB 13809 / X14</strain>
    </source>
</reference>
<dbReference type="eggNOG" id="ENOG50330W1">
    <property type="taxonomic scope" value="Bacteria"/>
</dbReference>
<sequence>MSNGENLQTRAAMIATSKATIVRAPGWQPIRTFVQYAQRKPVGTFVSRKSNRVFPWEGYGERHLMWISEADTTVERFLAQPHRLEIRVEGNEKPLYYFPDLLRRLEDGTTEIIEVKQRDDEIEKDPDYAFKLKKAKRIYAALEWKFRIVVAEDELEIDPILSNADMICADNFSLIRTRERLAMEEAFQVDGAIPYGKAVETIADASGISQTRATAVLHAMVCTRTAAIDVNKRITRDSAVIKPNKTRGRR</sequence>
<dbReference type="InterPro" id="IPR014833">
    <property type="entry name" value="TnsA_N"/>
</dbReference>
<proteinExistence type="predicted"/>